<dbReference type="PROSITE" id="PS50157">
    <property type="entry name" value="ZINC_FINGER_C2H2_2"/>
    <property type="match status" value="8"/>
</dbReference>
<organism evidence="9 10">
    <name type="scientific">Astatotilapia calliptera</name>
    <name type="common">Eastern happy</name>
    <name type="synonym">Chromis callipterus</name>
    <dbReference type="NCBI Taxonomy" id="8154"/>
    <lineage>
        <taxon>Eukaryota</taxon>
        <taxon>Metazoa</taxon>
        <taxon>Chordata</taxon>
        <taxon>Craniata</taxon>
        <taxon>Vertebrata</taxon>
        <taxon>Euteleostomi</taxon>
        <taxon>Actinopterygii</taxon>
        <taxon>Neopterygii</taxon>
        <taxon>Teleostei</taxon>
        <taxon>Neoteleostei</taxon>
        <taxon>Acanthomorphata</taxon>
        <taxon>Ovalentaria</taxon>
        <taxon>Cichlomorphae</taxon>
        <taxon>Cichliformes</taxon>
        <taxon>Cichlidae</taxon>
        <taxon>African cichlids</taxon>
        <taxon>Pseudocrenilabrinae</taxon>
        <taxon>Haplochromini</taxon>
        <taxon>Astatotilapia</taxon>
    </lineage>
</organism>
<feature type="compositionally biased region" description="Basic and acidic residues" evidence="7">
    <location>
        <begin position="374"/>
        <end position="383"/>
    </location>
</feature>
<feature type="region of interest" description="Disordered" evidence="7">
    <location>
        <begin position="114"/>
        <end position="134"/>
    </location>
</feature>
<dbReference type="GeneTree" id="ENSGT00940000159979"/>
<feature type="domain" description="C2H2-type" evidence="8">
    <location>
        <begin position="141"/>
        <end position="168"/>
    </location>
</feature>
<accession>A0AAX7V112</accession>
<feature type="compositionally biased region" description="Polar residues" evidence="7">
    <location>
        <begin position="770"/>
        <end position="781"/>
    </location>
</feature>
<comment type="subcellular location">
    <subcellularLocation>
        <location evidence="1">Nucleus</location>
    </subcellularLocation>
</comment>
<feature type="compositionally biased region" description="Gly residues" evidence="7">
    <location>
        <begin position="1143"/>
        <end position="1152"/>
    </location>
</feature>
<name>A0AAX7V112_ASTCA</name>
<feature type="compositionally biased region" description="Acidic residues" evidence="7">
    <location>
        <begin position="583"/>
        <end position="597"/>
    </location>
</feature>
<dbReference type="PANTHER" id="PTHR24396">
    <property type="entry name" value="ZINC FINGER PROTEIN"/>
    <property type="match status" value="1"/>
</dbReference>
<dbReference type="InterPro" id="IPR051643">
    <property type="entry name" value="Transcr_Reg_ZincFinger"/>
</dbReference>
<dbReference type="Pfam" id="PF23015">
    <property type="entry name" value="zf-WIZ"/>
    <property type="match status" value="1"/>
</dbReference>
<keyword evidence="5" id="KW-0539">Nucleus</keyword>
<sequence length="1421" mass="156407">MEEEEVVLDNGEGEKKPKGKETKEPERDVYTFPGDSDQESPPPAPWAHCTFIQRCRKKRVLLRPFSGLGTLKRTLPETAKLARPSPQKSETVQLNRGGGVYDFEEVSFGEGGVEPIKFRDRGGRRDKEGEESGAETDKEIFTCVECSIYFKKQVHLQEHMIEHNQSGAGGVRRLGKGSRFRCTECGWNLPNRLALADHHRRHEESRLKILEEIEKLNENGKAKEFQTLDSKVLKNRSIDPTVIENTGPGSILSKVVDPDTVKSPPLSLASTSLTCGHCGFLTSSESILREHQALVHPGEIDESGQRLKASMEARIFKPNLDPETPDGTTARPVRQVVCNRRFSTRGKPWTDLAKLDTTGDGEKLPESEEEEQDQDQKSEFKTELCREEENGKVFFLRRSTRVAAAPVEIDSDDDEDIDEERVRRFLSEGVLDEDKDEIDEDTEALKSVERKCPYCPDRFHNGIGLANHVRGHLNRVGVSYNVRHFISPEEVNAIEKKFSYQKKKKKVANFDPDTFSVMHCEFCSAGFDTRAGLSSHARAHLRDFGITNWDVTISPIHILRELFSSRPDLVIPTAPPRSSGSPVEEDEDDDEDERDLEDEGEGITLLIGCVINLLAADGSDGSLPCPRLKFELGSLLPHKTKIEGDNDKAVRNCEVCEAQFETKRGLSIHARSHLRQLGITVSDGSGTSIELLRRIAKERKISSSLQEPLIAETAKAVPLSSSSTPSPGASPAPAHSGSPSSVVKKAPISSLLPVSSPLRSPEHKAGGMKNLTSNLSGSTTAKPLWAPEENDAPLNLTLEVDPNKDIVCQLCGAWFETRKGLSSHARAHLRHFGVEYSESKGSPISLLNRLIDTDDFKHKASALQLDNHTEPRSLAPTTLSSSKPSLLTLSSSSSSSLLYKEIGCEFCGEYFENRKGLSSHARSHLRQMGITEWSVNGSPIDTLREIITRRGLPCALPLKPLKTPPPSSPGPPRSPLSVSSSPSATLLSRLPFAFARPSSPQPAMSKSSSAPSTPSSGLILKLKPEPVQVEVTTPGAVGRSGGFSAESLNSSWRTMAHEVEPTRDIRCEFCGEYFENRKGLSSHARSHLRQMGITEWSVNGSPIDTLREVMHKRGVGGSSQSDQGVKKESSQGANSPSWESTGGASGSEGLGASGYQSSKFRKSPLSLQQSGSRLHKQGVGSVGPSATPSAGKFFRMSPLGKRPLSEEAQKGLLFTPPLYFSDPSCELCGFFFENRKALASHARAHLRQFGVTEWCVNGSPIETLSAWMRSRPQKVLEMHRSYMQGNRTTLKKVRSGSQSLLYFAPTSFVTSSSCSGFERRPLKHPSCPDGTERDSGPPKPPRTGTVPALVPKPPSYPLVKVVGKFYTLKCRFCEVEFHGPLSVQEDWIRHLQQHILKMNYNKSILPPKEPSEPQAPFEAAF</sequence>
<evidence type="ECO:0000256" key="7">
    <source>
        <dbReference type="SAM" id="MobiDB-lite"/>
    </source>
</evidence>
<evidence type="ECO:0000256" key="6">
    <source>
        <dbReference type="PROSITE-ProRule" id="PRU00042"/>
    </source>
</evidence>
<feature type="compositionally biased region" description="Low complexity" evidence="7">
    <location>
        <begin position="873"/>
        <end position="890"/>
    </location>
</feature>
<feature type="region of interest" description="Disordered" evidence="7">
    <location>
        <begin position="997"/>
        <end position="1018"/>
    </location>
</feature>
<reference evidence="9" key="2">
    <citation type="submission" date="2025-08" db="UniProtKB">
        <authorList>
            <consortium name="Ensembl"/>
        </authorList>
    </citation>
    <scope>IDENTIFICATION</scope>
</reference>
<dbReference type="Gene3D" id="3.30.160.60">
    <property type="entry name" value="Classic Zinc Finger"/>
    <property type="match status" value="1"/>
</dbReference>
<proteinExistence type="predicted"/>
<keyword evidence="2" id="KW-0479">Metal-binding</keyword>
<protein>
    <recommendedName>
        <fullName evidence="8">C2H2-type domain-containing protein</fullName>
    </recommendedName>
</protein>
<feature type="compositionally biased region" description="Basic and acidic residues" evidence="7">
    <location>
        <begin position="116"/>
        <end position="134"/>
    </location>
</feature>
<evidence type="ECO:0000313" key="10">
    <source>
        <dbReference type="Proteomes" id="UP000265100"/>
    </source>
</evidence>
<reference evidence="9" key="1">
    <citation type="submission" date="2018-05" db="EMBL/GenBank/DDBJ databases">
        <authorList>
            <person name="Datahose"/>
        </authorList>
    </citation>
    <scope>NUCLEOTIDE SEQUENCE</scope>
</reference>
<feature type="compositionally biased region" description="Low complexity" evidence="7">
    <location>
        <begin position="749"/>
        <end position="759"/>
    </location>
</feature>
<keyword evidence="10" id="KW-1185">Reference proteome</keyword>
<feature type="compositionally biased region" description="Low complexity" evidence="7">
    <location>
        <begin position="720"/>
        <end position="741"/>
    </location>
</feature>
<feature type="region of interest" description="Disordered" evidence="7">
    <location>
        <begin position="1113"/>
        <end position="1194"/>
    </location>
</feature>
<dbReference type="InterPro" id="IPR013087">
    <property type="entry name" value="Znf_C2H2_type"/>
</dbReference>
<evidence type="ECO:0000259" key="8">
    <source>
        <dbReference type="PROSITE" id="PS50157"/>
    </source>
</evidence>
<feature type="region of interest" description="Disordered" evidence="7">
    <location>
        <begin position="867"/>
        <end position="890"/>
    </location>
</feature>
<dbReference type="PROSITE" id="PS00028">
    <property type="entry name" value="ZINC_FINGER_C2H2_1"/>
    <property type="match status" value="9"/>
</dbReference>
<feature type="compositionally biased region" description="Low complexity" evidence="7">
    <location>
        <begin position="997"/>
        <end position="1016"/>
    </location>
</feature>
<dbReference type="SUPFAM" id="SSF57667">
    <property type="entry name" value="beta-beta-alpha zinc fingers"/>
    <property type="match status" value="3"/>
</dbReference>
<evidence type="ECO:0000256" key="5">
    <source>
        <dbReference type="ARBA" id="ARBA00023242"/>
    </source>
</evidence>
<feature type="domain" description="C2H2-type" evidence="8">
    <location>
        <begin position="180"/>
        <end position="207"/>
    </location>
</feature>
<evidence type="ECO:0000256" key="2">
    <source>
        <dbReference type="ARBA" id="ARBA00022723"/>
    </source>
</evidence>
<feature type="region of interest" description="Disordered" evidence="7">
    <location>
        <begin position="957"/>
        <end position="982"/>
    </location>
</feature>
<feature type="region of interest" description="Disordered" evidence="7">
    <location>
        <begin position="1"/>
        <end position="45"/>
    </location>
</feature>
<feature type="domain" description="C2H2-type" evidence="8">
    <location>
        <begin position="806"/>
        <end position="828"/>
    </location>
</feature>
<feature type="region of interest" description="Disordered" evidence="7">
    <location>
        <begin position="570"/>
        <end position="597"/>
    </location>
</feature>
<dbReference type="Proteomes" id="UP000265100">
    <property type="component" value="Chromosome 4"/>
</dbReference>
<feature type="domain" description="C2H2-type" evidence="8">
    <location>
        <begin position="273"/>
        <end position="301"/>
    </location>
</feature>
<evidence type="ECO:0000256" key="3">
    <source>
        <dbReference type="ARBA" id="ARBA00022771"/>
    </source>
</evidence>
<feature type="domain" description="C2H2-type" evidence="8">
    <location>
        <begin position="1223"/>
        <end position="1245"/>
    </location>
</feature>
<feature type="region of interest" description="Disordered" evidence="7">
    <location>
        <begin position="716"/>
        <end position="787"/>
    </location>
</feature>
<feature type="region of interest" description="Disordered" evidence="7">
    <location>
        <begin position="1314"/>
        <end position="1349"/>
    </location>
</feature>
<dbReference type="GO" id="GO:0005634">
    <property type="term" value="C:nucleus"/>
    <property type="evidence" value="ECO:0007669"/>
    <property type="project" value="UniProtKB-SubCell"/>
</dbReference>
<dbReference type="InterPro" id="IPR055125">
    <property type="entry name" value="Wiz_C_Znf"/>
</dbReference>
<evidence type="ECO:0000313" key="9">
    <source>
        <dbReference type="Ensembl" id="ENSACLP00000075240.1"/>
    </source>
</evidence>
<dbReference type="InterPro" id="IPR036236">
    <property type="entry name" value="Znf_C2H2_sf"/>
</dbReference>
<feature type="domain" description="C2H2-type" evidence="8">
    <location>
        <begin position="902"/>
        <end position="929"/>
    </location>
</feature>
<dbReference type="Ensembl" id="ENSACLT00000075167.1">
    <property type="protein sequence ID" value="ENSACLP00000075240.1"/>
    <property type="gene ID" value="ENSACLG00000001576.2"/>
</dbReference>
<reference evidence="9" key="3">
    <citation type="submission" date="2025-09" db="UniProtKB">
        <authorList>
            <consortium name="Ensembl"/>
        </authorList>
    </citation>
    <scope>IDENTIFICATION</scope>
</reference>
<dbReference type="SMART" id="SM00355">
    <property type="entry name" value="ZnF_C2H2"/>
    <property type="match status" value="11"/>
</dbReference>
<feature type="region of interest" description="Disordered" evidence="7">
    <location>
        <begin position="349"/>
        <end position="383"/>
    </location>
</feature>
<feature type="compositionally biased region" description="Basic and acidic residues" evidence="7">
    <location>
        <begin position="12"/>
        <end position="29"/>
    </location>
</feature>
<dbReference type="GO" id="GO:0008270">
    <property type="term" value="F:zinc ion binding"/>
    <property type="evidence" value="ECO:0007669"/>
    <property type="project" value="UniProtKB-KW"/>
</dbReference>
<dbReference type="GO" id="GO:0000981">
    <property type="term" value="F:DNA-binding transcription factor activity, RNA polymerase II-specific"/>
    <property type="evidence" value="ECO:0007669"/>
    <property type="project" value="TreeGrafter"/>
</dbReference>
<keyword evidence="3 6" id="KW-0863">Zinc-finger</keyword>
<dbReference type="PANTHER" id="PTHR24396:SF22">
    <property type="entry name" value="PROTEIN WIZ"/>
    <property type="match status" value="1"/>
</dbReference>
<evidence type="ECO:0000256" key="4">
    <source>
        <dbReference type="ARBA" id="ARBA00022833"/>
    </source>
</evidence>
<evidence type="ECO:0000256" key="1">
    <source>
        <dbReference type="ARBA" id="ARBA00004123"/>
    </source>
</evidence>
<feature type="domain" description="C2H2-type" evidence="8">
    <location>
        <begin position="518"/>
        <end position="540"/>
    </location>
</feature>
<dbReference type="GO" id="GO:0000978">
    <property type="term" value="F:RNA polymerase II cis-regulatory region sequence-specific DNA binding"/>
    <property type="evidence" value="ECO:0007669"/>
    <property type="project" value="TreeGrafter"/>
</dbReference>
<feature type="domain" description="C2H2-type" evidence="8">
    <location>
        <begin position="1065"/>
        <end position="1092"/>
    </location>
</feature>
<keyword evidence="4" id="KW-0862">Zinc</keyword>
<feature type="compositionally biased region" description="Pro residues" evidence="7">
    <location>
        <begin position="962"/>
        <end position="974"/>
    </location>
</feature>